<name>A0A6P1NYN5_9MICC</name>
<dbReference type="AlphaFoldDB" id="A0A6P1NYN5"/>
<organism evidence="2 3">
    <name type="scientific">Pseudarthrobacter psychrotolerans</name>
    <dbReference type="NCBI Taxonomy" id="2697569"/>
    <lineage>
        <taxon>Bacteria</taxon>
        <taxon>Bacillati</taxon>
        <taxon>Actinomycetota</taxon>
        <taxon>Actinomycetes</taxon>
        <taxon>Micrococcales</taxon>
        <taxon>Micrococcaceae</taxon>
        <taxon>Pseudarthrobacter</taxon>
    </lineage>
</organism>
<accession>A0A6P1NYN5</accession>
<feature type="transmembrane region" description="Helical" evidence="1">
    <location>
        <begin position="61"/>
        <end position="82"/>
    </location>
</feature>
<keyword evidence="1" id="KW-1133">Transmembrane helix</keyword>
<sequence>MPLGARRLVLVGGLCIPVGLLAGSYLFGLQLLAVAGVVAISVALSYGTGRTWFALWPRVTAGAGAAWIVATIAYWLTVVSAADVSAPVPEVSSVLLSAGVVAFMVMAAAVLAGTVARFRSHRHLATAAA</sequence>
<evidence type="ECO:0000313" key="2">
    <source>
        <dbReference type="EMBL" id="QHK22311.1"/>
    </source>
</evidence>
<keyword evidence="3" id="KW-1185">Reference proteome</keyword>
<gene>
    <name evidence="2" type="ORF">GU243_12770</name>
</gene>
<feature type="transmembrane region" description="Helical" evidence="1">
    <location>
        <begin position="94"/>
        <end position="116"/>
    </location>
</feature>
<dbReference type="KEGG" id="psey:GU243_12770"/>
<keyword evidence="1" id="KW-0472">Membrane</keyword>
<reference evidence="2 3" key="1">
    <citation type="submission" date="2020-01" db="EMBL/GenBank/DDBJ databases">
        <title>Pseudarthrobacter psychrotolerans sp. nov., isolated from antarctic soil.</title>
        <authorList>
            <person name="Shin Y."/>
            <person name="Park W."/>
        </authorList>
    </citation>
    <scope>NUCLEOTIDE SEQUENCE [LARGE SCALE GENOMIC DNA]</scope>
    <source>
        <strain evidence="2 3">YJ56</strain>
    </source>
</reference>
<evidence type="ECO:0000256" key="1">
    <source>
        <dbReference type="SAM" id="Phobius"/>
    </source>
</evidence>
<evidence type="ECO:0000313" key="3">
    <source>
        <dbReference type="Proteomes" id="UP000464186"/>
    </source>
</evidence>
<dbReference type="Proteomes" id="UP000464186">
    <property type="component" value="Chromosome"/>
</dbReference>
<protein>
    <submittedName>
        <fullName evidence="2">Uncharacterized protein</fullName>
    </submittedName>
</protein>
<feature type="transmembrane region" description="Helical" evidence="1">
    <location>
        <begin position="31"/>
        <end position="49"/>
    </location>
</feature>
<dbReference type="EMBL" id="CP047898">
    <property type="protein sequence ID" value="QHK22311.1"/>
    <property type="molecule type" value="Genomic_DNA"/>
</dbReference>
<feature type="transmembrane region" description="Helical" evidence="1">
    <location>
        <begin position="7"/>
        <end position="25"/>
    </location>
</feature>
<keyword evidence="1" id="KW-0812">Transmembrane</keyword>
<proteinExistence type="predicted"/>